<name>A0A081A6H8_PHYNI</name>
<sequence length="156" mass="16625">MVSARAGILTVSGVKLKYDAPSRTCVTFSHCSGWGEASKLLYAHVPSGQSIVFFAEEDCAGDPVFTGDVGKTFGNEIVKGDKAIARSFILAKYTHYPVKGIISECRGESALVSNASEDNNSTAWLYSSSWGSSQDGNLSLNWFGPLESDEVSVGDI</sequence>
<gene>
    <name evidence="1" type="ORF">F444_09824</name>
</gene>
<comment type="caution">
    <text evidence="1">The sequence shown here is derived from an EMBL/GenBank/DDBJ whole genome shotgun (WGS) entry which is preliminary data.</text>
</comment>
<protein>
    <submittedName>
        <fullName evidence="1">Uncharacterized protein</fullName>
    </submittedName>
</protein>
<dbReference type="AlphaFoldDB" id="A0A081A6H8"/>
<accession>A0A081A6H8</accession>
<reference evidence="1 2" key="1">
    <citation type="submission" date="2013-11" db="EMBL/GenBank/DDBJ databases">
        <title>The Genome Sequence of Phytophthora parasitica P1976.</title>
        <authorList>
            <consortium name="The Broad Institute Genomics Platform"/>
            <person name="Russ C."/>
            <person name="Tyler B."/>
            <person name="Panabieres F."/>
            <person name="Shan W."/>
            <person name="Tripathy S."/>
            <person name="Grunwald N."/>
            <person name="Machado M."/>
            <person name="Johnson C.S."/>
            <person name="Walker B."/>
            <person name="Young S."/>
            <person name="Zeng Q."/>
            <person name="Gargeya S."/>
            <person name="Fitzgerald M."/>
            <person name="Haas B."/>
            <person name="Abouelleil A."/>
            <person name="Allen A.W."/>
            <person name="Alvarado L."/>
            <person name="Arachchi H.M."/>
            <person name="Berlin A.M."/>
            <person name="Chapman S.B."/>
            <person name="Gainer-Dewar J."/>
            <person name="Goldberg J."/>
            <person name="Griggs A."/>
            <person name="Gujja S."/>
            <person name="Hansen M."/>
            <person name="Howarth C."/>
            <person name="Imamovic A."/>
            <person name="Ireland A."/>
            <person name="Larimer J."/>
            <person name="McCowan C."/>
            <person name="Murphy C."/>
            <person name="Pearson M."/>
            <person name="Poon T.W."/>
            <person name="Priest M."/>
            <person name="Roberts A."/>
            <person name="Saif S."/>
            <person name="Shea T."/>
            <person name="Sisk P."/>
            <person name="Sykes S."/>
            <person name="Wortman J."/>
            <person name="Nusbaum C."/>
            <person name="Birren B."/>
        </authorList>
    </citation>
    <scope>NUCLEOTIDE SEQUENCE [LARGE SCALE GENOMIC DNA]</scope>
    <source>
        <strain evidence="1 2">P1976</strain>
    </source>
</reference>
<proteinExistence type="predicted"/>
<evidence type="ECO:0000313" key="1">
    <source>
        <dbReference type="EMBL" id="ETO74489.1"/>
    </source>
</evidence>
<dbReference type="OrthoDB" id="90268at2759"/>
<evidence type="ECO:0000313" key="2">
    <source>
        <dbReference type="Proteomes" id="UP000028582"/>
    </source>
</evidence>
<organism evidence="1 2">
    <name type="scientific">Phytophthora nicotianae P1976</name>
    <dbReference type="NCBI Taxonomy" id="1317066"/>
    <lineage>
        <taxon>Eukaryota</taxon>
        <taxon>Sar</taxon>
        <taxon>Stramenopiles</taxon>
        <taxon>Oomycota</taxon>
        <taxon>Peronosporomycetes</taxon>
        <taxon>Peronosporales</taxon>
        <taxon>Peronosporaceae</taxon>
        <taxon>Phytophthora</taxon>
    </lineage>
</organism>
<dbReference type="Proteomes" id="UP000028582">
    <property type="component" value="Unassembled WGS sequence"/>
</dbReference>
<dbReference type="EMBL" id="ANJA01001798">
    <property type="protein sequence ID" value="ETO74489.1"/>
    <property type="molecule type" value="Genomic_DNA"/>
</dbReference>